<proteinExistence type="predicted"/>
<gene>
    <name evidence="1" type="ORF">GCM10011358_14390</name>
</gene>
<accession>A0ABQ1QM18</accession>
<evidence type="ECO:0000313" key="2">
    <source>
        <dbReference type="Proteomes" id="UP000617355"/>
    </source>
</evidence>
<dbReference type="RefSeq" id="WP_229738136.1">
    <property type="nucleotide sequence ID" value="NZ_BMGI01000002.1"/>
</dbReference>
<name>A0ABQ1QM18_9RHOB</name>
<evidence type="ECO:0000313" key="1">
    <source>
        <dbReference type="EMBL" id="GGD31474.1"/>
    </source>
</evidence>
<dbReference type="EMBL" id="BMGI01000002">
    <property type="protein sequence ID" value="GGD31474.1"/>
    <property type="molecule type" value="Genomic_DNA"/>
</dbReference>
<sequence>MHRMNDLQGHTDPGADLGATLARLSTELERAAMSCAGLQHAMSSLLAKLDHPDLGEEIHMLQDVDRLQQSLEDVSRILAVAAPAGRGRDLDLAAAGQAIRLESLRARLGWGADPDQAAPQRWTSRDGIDWF</sequence>
<protein>
    <submittedName>
        <fullName evidence="1">Uncharacterized protein</fullName>
    </submittedName>
</protein>
<reference evidence="2" key="1">
    <citation type="journal article" date="2019" name="Int. J. Syst. Evol. Microbiol.">
        <title>The Global Catalogue of Microorganisms (GCM) 10K type strain sequencing project: providing services to taxonomists for standard genome sequencing and annotation.</title>
        <authorList>
            <consortium name="The Broad Institute Genomics Platform"/>
            <consortium name="The Broad Institute Genome Sequencing Center for Infectious Disease"/>
            <person name="Wu L."/>
            <person name="Ma J."/>
        </authorList>
    </citation>
    <scope>NUCLEOTIDE SEQUENCE [LARGE SCALE GENOMIC DNA]</scope>
    <source>
        <strain evidence="2">CGMCC 1.12922</strain>
    </source>
</reference>
<organism evidence="1 2">
    <name type="scientific">Sinisalibacter lacisalsi</name>
    <dbReference type="NCBI Taxonomy" id="1526570"/>
    <lineage>
        <taxon>Bacteria</taxon>
        <taxon>Pseudomonadati</taxon>
        <taxon>Pseudomonadota</taxon>
        <taxon>Alphaproteobacteria</taxon>
        <taxon>Rhodobacterales</taxon>
        <taxon>Roseobacteraceae</taxon>
        <taxon>Sinisalibacter</taxon>
    </lineage>
</organism>
<comment type="caution">
    <text evidence="1">The sequence shown here is derived from an EMBL/GenBank/DDBJ whole genome shotgun (WGS) entry which is preliminary data.</text>
</comment>
<dbReference type="Proteomes" id="UP000617355">
    <property type="component" value="Unassembled WGS sequence"/>
</dbReference>
<keyword evidence="2" id="KW-1185">Reference proteome</keyword>